<feature type="domain" description="HTH marR-type" evidence="4">
    <location>
        <begin position="23"/>
        <end position="158"/>
    </location>
</feature>
<dbReference type="PRINTS" id="PR00598">
    <property type="entry name" value="HTHMARR"/>
</dbReference>
<proteinExistence type="predicted"/>
<keyword evidence="2" id="KW-0238">DNA-binding</keyword>
<evidence type="ECO:0000259" key="4">
    <source>
        <dbReference type="PROSITE" id="PS50995"/>
    </source>
</evidence>
<dbReference type="AlphaFoldDB" id="A0A4R4YKX6"/>
<dbReference type="SUPFAM" id="SSF46785">
    <property type="entry name" value="Winged helix' DNA-binding domain"/>
    <property type="match status" value="1"/>
</dbReference>
<dbReference type="InterPro" id="IPR000835">
    <property type="entry name" value="HTH_MarR-typ"/>
</dbReference>
<dbReference type="Proteomes" id="UP000295124">
    <property type="component" value="Unassembled WGS sequence"/>
</dbReference>
<name>A0A4R4YKX6_9ACTN</name>
<gene>
    <name evidence="5" type="ORF">E1263_39490</name>
</gene>
<evidence type="ECO:0000313" key="6">
    <source>
        <dbReference type="Proteomes" id="UP000295124"/>
    </source>
</evidence>
<evidence type="ECO:0000313" key="5">
    <source>
        <dbReference type="EMBL" id="TDD45060.1"/>
    </source>
</evidence>
<dbReference type="OrthoDB" id="3237509at2"/>
<protein>
    <submittedName>
        <fullName evidence="5">MarR family transcriptional regulator</fullName>
    </submittedName>
</protein>
<dbReference type="Pfam" id="PF12802">
    <property type="entry name" value="MarR_2"/>
    <property type="match status" value="1"/>
</dbReference>
<keyword evidence="6" id="KW-1185">Reference proteome</keyword>
<dbReference type="SMART" id="SM00347">
    <property type="entry name" value="HTH_MARR"/>
    <property type="match status" value="1"/>
</dbReference>
<dbReference type="GO" id="GO:0003677">
    <property type="term" value="F:DNA binding"/>
    <property type="evidence" value="ECO:0007669"/>
    <property type="project" value="UniProtKB-KW"/>
</dbReference>
<dbReference type="EMBL" id="SMKX01000216">
    <property type="protein sequence ID" value="TDD45060.1"/>
    <property type="molecule type" value="Genomic_DNA"/>
</dbReference>
<dbReference type="PANTHER" id="PTHR42756:SF1">
    <property type="entry name" value="TRANSCRIPTIONAL REPRESSOR OF EMRAB OPERON"/>
    <property type="match status" value="1"/>
</dbReference>
<evidence type="ECO:0000256" key="3">
    <source>
        <dbReference type="ARBA" id="ARBA00023163"/>
    </source>
</evidence>
<organism evidence="5 6">
    <name type="scientific">Kribbella antibiotica</name>
    <dbReference type="NCBI Taxonomy" id="190195"/>
    <lineage>
        <taxon>Bacteria</taxon>
        <taxon>Bacillati</taxon>
        <taxon>Actinomycetota</taxon>
        <taxon>Actinomycetes</taxon>
        <taxon>Propionibacteriales</taxon>
        <taxon>Kribbellaceae</taxon>
        <taxon>Kribbella</taxon>
    </lineage>
</organism>
<sequence>MEDEVDRLLEAWRRERPDLDVTPMEVLSRVSRLARHLDRARSQAFETHGLESWEFDVLAALRRAGSPYQLSPGKLLKETLVTSGTMTNRVDRLTARGLVERLPDPGDRRGVLVQLTDAGRDAVDAAMADLLTHERQLLAAISGRDQARIAHLLRELVRPFDLEKH</sequence>
<dbReference type="Gene3D" id="1.10.10.10">
    <property type="entry name" value="Winged helix-like DNA-binding domain superfamily/Winged helix DNA-binding domain"/>
    <property type="match status" value="1"/>
</dbReference>
<keyword evidence="3" id="KW-0804">Transcription</keyword>
<keyword evidence="1" id="KW-0805">Transcription regulation</keyword>
<reference evidence="5 6" key="1">
    <citation type="submission" date="2019-03" db="EMBL/GenBank/DDBJ databases">
        <title>Draft genome sequences of novel Actinobacteria.</title>
        <authorList>
            <person name="Sahin N."/>
            <person name="Ay H."/>
            <person name="Saygin H."/>
        </authorList>
    </citation>
    <scope>NUCLEOTIDE SEQUENCE [LARGE SCALE GENOMIC DNA]</scope>
    <source>
        <strain evidence="5 6">JCM 13523</strain>
    </source>
</reference>
<dbReference type="InterPro" id="IPR036388">
    <property type="entry name" value="WH-like_DNA-bd_sf"/>
</dbReference>
<accession>A0A4R4YKX6</accession>
<dbReference type="GO" id="GO:0003700">
    <property type="term" value="F:DNA-binding transcription factor activity"/>
    <property type="evidence" value="ECO:0007669"/>
    <property type="project" value="InterPro"/>
</dbReference>
<dbReference type="PANTHER" id="PTHR42756">
    <property type="entry name" value="TRANSCRIPTIONAL REGULATOR, MARR"/>
    <property type="match status" value="1"/>
</dbReference>
<evidence type="ECO:0000256" key="1">
    <source>
        <dbReference type="ARBA" id="ARBA00023015"/>
    </source>
</evidence>
<comment type="caution">
    <text evidence="5">The sequence shown here is derived from an EMBL/GenBank/DDBJ whole genome shotgun (WGS) entry which is preliminary data.</text>
</comment>
<evidence type="ECO:0000256" key="2">
    <source>
        <dbReference type="ARBA" id="ARBA00023125"/>
    </source>
</evidence>
<dbReference type="RefSeq" id="WP_132177086.1">
    <property type="nucleotide sequence ID" value="NZ_SMKX01000216.1"/>
</dbReference>
<dbReference type="PROSITE" id="PS50995">
    <property type="entry name" value="HTH_MARR_2"/>
    <property type="match status" value="1"/>
</dbReference>
<dbReference type="InterPro" id="IPR036390">
    <property type="entry name" value="WH_DNA-bd_sf"/>
</dbReference>